<feature type="transmembrane region" description="Helical" evidence="6">
    <location>
        <begin position="388"/>
        <end position="411"/>
    </location>
</feature>
<evidence type="ECO:0000256" key="6">
    <source>
        <dbReference type="SAM" id="Phobius"/>
    </source>
</evidence>
<gene>
    <name evidence="7" type="ORF">EDD77_102118</name>
</gene>
<accession>A0A4R1R7B1</accession>
<dbReference type="PANTHER" id="PTHR30250">
    <property type="entry name" value="PST FAMILY PREDICTED COLANIC ACID TRANSPORTER"/>
    <property type="match status" value="1"/>
</dbReference>
<sequence>MNRNNILNFVYAFGSNVITLLVSMVVTLVLPKAISVREYSLVQLYVFYSTYIGIAAFGWPEGILVNYAGKDYSEIDKESLRKQIKICAILECFLTGVLGGLSVCFINDTEKKLVMILCSVSLIPIIPRLMMLDILQATSRFKDFATCIVIEKSVYLFGSICLLVIGVQRFYWYILSIVLGYICSSIYCVVSLKDLNLIRFRNEKIFEKAVLLESAENINIGVKILFATLAGNLIVGIVRIGIEKQWSVEVFGKVSLTISVANLLMVFINAVATIMLPTLRRSESEQLGTVYTVSRCCIMVVLLGALVFYLPMNTLLSIWLPEYSESLRYMAILFPMCVFSSKTSMIIEPYLKALHKEKWLLMINIVTVSLSVITTLITTYWLHNLDLAVASIVFLLAFRCVFAELFLSTVLDVNVKMDMALELALTVIFIVASWFVGGIAGLSIYAVAYLIYLFMKRKDVAFVANMALRVVRRA</sequence>
<evidence type="ECO:0000256" key="2">
    <source>
        <dbReference type="ARBA" id="ARBA00022475"/>
    </source>
</evidence>
<evidence type="ECO:0000313" key="8">
    <source>
        <dbReference type="Proteomes" id="UP000295184"/>
    </source>
</evidence>
<evidence type="ECO:0000256" key="5">
    <source>
        <dbReference type="ARBA" id="ARBA00023136"/>
    </source>
</evidence>
<feature type="transmembrane region" description="Helical" evidence="6">
    <location>
        <begin position="86"/>
        <end position="107"/>
    </location>
</feature>
<evidence type="ECO:0000313" key="7">
    <source>
        <dbReference type="EMBL" id="TCL61379.1"/>
    </source>
</evidence>
<dbReference type="OrthoDB" id="385011at2"/>
<feature type="transmembrane region" description="Helical" evidence="6">
    <location>
        <begin position="42"/>
        <end position="65"/>
    </location>
</feature>
<keyword evidence="3 6" id="KW-0812">Transmembrane</keyword>
<proteinExistence type="predicted"/>
<name>A0A4R1R7B1_9FIRM</name>
<feature type="transmembrane region" description="Helical" evidence="6">
    <location>
        <begin position="423"/>
        <end position="452"/>
    </location>
</feature>
<evidence type="ECO:0000256" key="3">
    <source>
        <dbReference type="ARBA" id="ARBA00022692"/>
    </source>
</evidence>
<feature type="transmembrane region" description="Helical" evidence="6">
    <location>
        <begin position="288"/>
        <end position="309"/>
    </location>
</feature>
<dbReference type="RefSeq" id="WP_058966254.1">
    <property type="nucleotide sequence ID" value="NZ_CABKVM010000019.1"/>
</dbReference>
<comment type="caution">
    <text evidence="7">The sequence shown here is derived from an EMBL/GenBank/DDBJ whole genome shotgun (WGS) entry which is preliminary data.</text>
</comment>
<feature type="transmembrane region" description="Helical" evidence="6">
    <location>
        <begin position="254"/>
        <end position="276"/>
    </location>
</feature>
<protein>
    <submittedName>
        <fullName evidence="7">O-antigen/teichoic acid export membrane protein</fullName>
    </submittedName>
</protein>
<comment type="subcellular location">
    <subcellularLocation>
        <location evidence="1">Cell membrane</location>
        <topology evidence="1">Multi-pass membrane protein</topology>
    </subcellularLocation>
</comment>
<dbReference type="PANTHER" id="PTHR30250:SF11">
    <property type="entry name" value="O-ANTIGEN TRANSPORTER-RELATED"/>
    <property type="match status" value="1"/>
</dbReference>
<feature type="transmembrane region" description="Helical" evidence="6">
    <location>
        <begin position="144"/>
        <end position="165"/>
    </location>
</feature>
<keyword evidence="2" id="KW-1003">Cell membrane</keyword>
<keyword evidence="5 6" id="KW-0472">Membrane</keyword>
<dbReference type="EMBL" id="SLUM01000002">
    <property type="protein sequence ID" value="TCL61379.1"/>
    <property type="molecule type" value="Genomic_DNA"/>
</dbReference>
<evidence type="ECO:0000256" key="4">
    <source>
        <dbReference type="ARBA" id="ARBA00022989"/>
    </source>
</evidence>
<organism evidence="7 8">
    <name type="scientific">Allofournierella massiliensis</name>
    <dbReference type="NCBI Taxonomy" id="1650663"/>
    <lineage>
        <taxon>Bacteria</taxon>
        <taxon>Bacillati</taxon>
        <taxon>Bacillota</taxon>
        <taxon>Clostridia</taxon>
        <taxon>Eubacteriales</taxon>
        <taxon>Oscillospiraceae</taxon>
        <taxon>Allofournierella</taxon>
    </lineage>
</organism>
<feature type="transmembrane region" description="Helical" evidence="6">
    <location>
        <begin position="171"/>
        <end position="192"/>
    </location>
</feature>
<dbReference type="GO" id="GO:0005886">
    <property type="term" value="C:plasma membrane"/>
    <property type="evidence" value="ECO:0007669"/>
    <property type="project" value="UniProtKB-SubCell"/>
</dbReference>
<dbReference type="STRING" id="1650663.GCA_001486665_02953"/>
<dbReference type="InterPro" id="IPR050833">
    <property type="entry name" value="Poly_Biosynth_Transport"/>
</dbReference>
<feature type="transmembrane region" description="Helical" evidence="6">
    <location>
        <begin position="359"/>
        <end position="382"/>
    </location>
</feature>
<feature type="transmembrane region" description="Helical" evidence="6">
    <location>
        <begin position="9"/>
        <end position="30"/>
    </location>
</feature>
<feature type="transmembrane region" description="Helical" evidence="6">
    <location>
        <begin position="113"/>
        <end position="132"/>
    </location>
</feature>
<feature type="transmembrane region" description="Helical" evidence="6">
    <location>
        <begin position="224"/>
        <end position="242"/>
    </location>
</feature>
<keyword evidence="4 6" id="KW-1133">Transmembrane helix</keyword>
<reference evidence="7 8" key="1">
    <citation type="submission" date="2019-03" db="EMBL/GenBank/DDBJ databases">
        <title>Genomic Encyclopedia of Type Strains, Phase IV (KMG-IV): sequencing the most valuable type-strain genomes for metagenomic binning, comparative biology and taxonomic classification.</title>
        <authorList>
            <person name="Goeker M."/>
        </authorList>
    </citation>
    <scope>NUCLEOTIDE SEQUENCE [LARGE SCALE GENOMIC DNA]</scope>
    <source>
        <strain evidence="7 8">DSM 100451</strain>
    </source>
</reference>
<evidence type="ECO:0000256" key="1">
    <source>
        <dbReference type="ARBA" id="ARBA00004651"/>
    </source>
</evidence>
<dbReference type="AlphaFoldDB" id="A0A4R1R7B1"/>
<dbReference type="Proteomes" id="UP000295184">
    <property type="component" value="Unassembled WGS sequence"/>
</dbReference>